<dbReference type="AlphaFoldDB" id="A0A4R3MQP4"/>
<proteinExistence type="predicted"/>
<name>A0A4R3MQP4_9FIRM</name>
<dbReference type="EMBL" id="SMAL01000002">
    <property type="protein sequence ID" value="TCT16216.1"/>
    <property type="molecule type" value="Genomic_DNA"/>
</dbReference>
<evidence type="ECO:0000313" key="1">
    <source>
        <dbReference type="EMBL" id="TCT16216.1"/>
    </source>
</evidence>
<gene>
    <name evidence="1" type="ORF">EDC18_102233</name>
</gene>
<keyword evidence="2" id="KW-1185">Reference proteome</keyword>
<protein>
    <submittedName>
        <fullName evidence="1">Uncharacterized protein</fullName>
    </submittedName>
</protein>
<organism evidence="1 2">
    <name type="scientific">Natranaerovirga pectinivora</name>
    <dbReference type="NCBI Taxonomy" id="682400"/>
    <lineage>
        <taxon>Bacteria</taxon>
        <taxon>Bacillati</taxon>
        <taxon>Bacillota</taxon>
        <taxon>Clostridia</taxon>
        <taxon>Lachnospirales</taxon>
        <taxon>Natranaerovirgaceae</taxon>
        <taxon>Natranaerovirga</taxon>
    </lineage>
</organism>
<reference evidence="1 2" key="1">
    <citation type="submission" date="2019-03" db="EMBL/GenBank/DDBJ databases">
        <title>Genomic Encyclopedia of Type Strains, Phase IV (KMG-IV): sequencing the most valuable type-strain genomes for metagenomic binning, comparative biology and taxonomic classification.</title>
        <authorList>
            <person name="Goeker M."/>
        </authorList>
    </citation>
    <scope>NUCLEOTIDE SEQUENCE [LARGE SCALE GENOMIC DNA]</scope>
    <source>
        <strain evidence="1 2">DSM 24629</strain>
    </source>
</reference>
<sequence length="35" mass="3847">MIECNVNELSKSYVQISTLCTVGNFNKGGYAYEGN</sequence>
<comment type="caution">
    <text evidence="1">The sequence shown here is derived from an EMBL/GenBank/DDBJ whole genome shotgun (WGS) entry which is preliminary data.</text>
</comment>
<accession>A0A4R3MQP4</accession>
<dbReference type="Proteomes" id="UP000294902">
    <property type="component" value="Unassembled WGS sequence"/>
</dbReference>
<evidence type="ECO:0000313" key="2">
    <source>
        <dbReference type="Proteomes" id="UP000294902"/>
    </source>
</evidence>